<evidence type="ECO:0000256" key="6">
    <source>
        <dbReference type="ARBA" id="ARBA00022840"/>
    </source>
</evidence>
<evidence type="ECO:0000256" key="2">
    <source>
        <dbReference type="ARBA" id="ARBA00011738"/>
    </source>
</evidence>
<dbReference type="Gene3D" id="3.30.200.20">
    <property type="entry name" value="Phosphorylase Kinase, domain 1"/>
    <property type="match status" value="1"/>
</dbReference>
<dbReference type="PANTHER" id="PTHR34273:SF2">
    <property type="entry name" value="METHYLTHIORIBOSE KINASE"/>
    <property type="match status" value="1"/>
</dbReference>
<dbReference type="InterPro" id="IPR009212">
    <property type="entry name" value="Methylthioribose_kinase"/>
</dbReference>
<evidence type="ECO:0000256" key="7">
    <source>
        <dbReference type="HAMAP-Rule" id="MF_01683"/>
    </source>
</evidence>
<comment type="catalytic activity">
    <reaction evidence="7">
        <text>5-(methylsulfanyl)-D-ribose + ATP = 5-(methylsulfanyl)-alpha-D-ribose 1-phosphate + ADP + H(+)</text>
        <dbReference type="Rhea" id="RHEA:22312"/>
        <dbReference type="ChEBI" id="CHEBI:15378"/>
        <dbReference type="ChEBI" id="CHEBI:30616"/>
        <dbReference type="ChEBI" id="CHEBI:58533"/>
        <dbReference type="ChEBI" id="CHEBI:78440"/>
        <dbReference type="ChEBI" id="CHEBI:456216"/>
        <dbReference type="EC" id="2.7.1.100"/>
    </reaction>
</comment>
<feature type="binding site" evidence="7">
    <location>
        <position position="39"/>
    </location>
    <ligand>
        <name>ATP</name>
        <dbReference type="ChEBI" id="CHEBI:30616"/>
    </ligand>
</feature>
<feature type="binding site" evidence="7">
    <location>
        <position position="228"/>
    </location>
    <ligand>
        <name>substrate</name>
    </ligand>
</feature>
<feature type="binding site" evidence="7">
    <location>
        <position position="344"/>
    </location>
    <ligand>
        <name>substrate</name>
    </ligand>
</feature>
<dbReference type="Pfam" id="PF01636">
    <property type="entry name" value="APH"/>
    <property type="match status" value="1"/>
</dbReference>
<comment type="caution">
    <text evidence="7">Lacks conserved residue(s) required for the propagation of feature annotation.</text>
</comment>
<dbReference type="GO" id="GO:0046522">
    <property type="term" value="F:S-methyl-5-thioribose kinase activity"/>
    <property type="evidence" value="ECO:0007669"/>
    <property type="project" value="UniProtKB-EC"/>
</dbReference>
<dbReference type="PIRSF" id="PIRSF031134">
    <property type="entry name" value="MTRK"/>
    <property type="match status" value="1"/>
</dbReference>
<evidence type="ECO:0000259" key="8">
    <source>
        <dbReference type="Pfam" id="PF01636"/>
    </source>
</evidence>
<evidence type="ECO:0000313" key="10">
    <source>
        <dbReference type="Proteomes" id="UP001256827"/>
    </source>
</evidence>
<comment type="pathway">
    <text evidence="7">Amino-acid biosynthesis; L-methionine biosynthesis via salvage pathway; S-methyl-5-thio-alpha-D-ribose 1-phosphate from S-methyl-5'-thioadenosine (hydrolase route): step 2/2.</text>
</comment>
<dbReference type="HAMAP" id="MF_01683">
    <property type="entry name" value="Salvage_MtnK"/>
    <property type="match status" value="1"/>
</dbReference>
<dbReference type="EC" id="2.7.1.100" evidence="7"/>
<evidence type="ECO:0000256" key="5">
    <source>
        <dbReference type="ARBA" id="ARBA00022777"/>
    </source>
</evidence>
<name>A0ABY9T2F1_BREBE</name>
<dbReference type="Proteomes" id="UP001256827">
    <property type="component" value="Chromosome"/>
</dbReference>
<feature type="binding site" evidence="7">
    <location>
        <position position="56"/>
    </location>
    <ligand>
        <name>ATP</name>
        <dbReference type="ChEBI" id="CHEBI:30616"/>
    </ligand>
</feature>
<keyword evidence="7" id="KW-0486">Methionine biosynthesis</keyword>
<evidence type="ECO:0000256" key="3">
    <source>
        <dbReference type="ARBA" id="ARBA00022679"/>
    </source>
</evidence>
<dbReference type="InterPro" id="IPR002575">
    <property type="entry name" value="Aminoglycoside_PTrfase"/>
</dbReference>
<evidence type="ECO:0000256" key="1">
    <source>
        <dbReference type="ARBA" id="ARBA00010165"/>
    </source>
</evidence>
<dbReference type="RefSeq" id="WP_310765940.1">
    <property type="nucleotide sequence ID" value="NZ_CP134050.1"/>
</dbReference>
<sequence length="409" mass="45890">MAYRALSEQEAVEYVKALPGLFNEGATLTSKEIGDGNLNLVFDIRDEATGKSVIVKQALPYARVVGESWPLTVDRARIESEALRIQHKFVPELVPQVYHFDQELALTVMENVGDHIIMRKGLIEGNRYPLFAKQIGKFLAHTLFYTSDLGASPFDKKALVGTFLNPELCKITEDLVFTDPYENAPTNDFNPLIQKEVEAIWNNKPLKLEIAKLKYDFLTRAEALLHGDLHTGSIFITPTSMKAIDPEFAYYGPIGFDIGAVIANLLLNFAGQHGLQKDQGERESYREYLLTTVEDVWNEFVSQFVQLWHRHAKERSAHVEGFWQSYVKRLIQDAAGFAGCKILRRVIGLAGVADLNSIEDPQTRAEAERLALAIGEALILGRGNVEESTDITDIVRTVTARFYQEATTV</sequence>
<dbReference type="EMBL" id="CP134050">
    <property type="protein sequence ID" value="WNC14059.1"/>
    <property type="molecule type" value="Genomic_DNA"/>
</dbReference>
<evidence type="ECO:0000313" key="9">
    <source>
        <dbReference type="EMBL" id="WNC14059.1"/>
    </source>
</evidence>
<keyword evidence="5 7" id="KW-0418">Kinase</keyword>
<feature type="binding site" evidence="7">
    <location>
        <begin position="245"/>
        <end position="247"/>
    </location>
    <ligand>
        <name>ATP</name>
        <dbReference type="ChEBI" id="CHEBI:30616"/>
    </ligand>
</feature>
<reference evidence="9 10" key="1">
    <citation type="submission" date="2023-09" db="EMBL/GenBank/DDBJ databases">
        <title>Complete Genome and Methylome dissection of Bacillus brevis NEB573 original source of BbsI restriction endonuclease.</title>
        <authorList>
            <person name="Fomenkov A."/>
            <person name="Roberts R.D."/>
        </authorList>
    </citation>
    <scope>NUCLEOTIDE SEQUENCE [LARGE SCALE GENOMIC DNA]</scope>
    <source>
        <strain evidence="9 10">NEB573</strain>
    </source>
</reference>
<keyword evidence="3 7" id="KW-0808">Transferase</keyword>
<protein>
    <recommendedName>
        <fullName evidence="7">Methylthioribose kinase</fullName>
        <shortName evidence="7">MTR kinase</shortName>
        <ecNumber evidence="7">2.7.1.100</ecNumber>
    </recommendedName>
</protein>
<keyword evidence="7" id="KW-0028">Amino-acid biosynthesis</keyword>
<comment type="subunit">
    <text evidence="2 7">Homodimer.</text>
</comment>
<feature type="domain" description="Aminoglycoside phosphotransferase" evidence="8">
    <location>
        <begin position="31"/>
        <end position="264"/>
    </location>
</feature>
<dbReference type="SUPFAM" id="SSF56112">
    <property type="entry name" value="Protein kinase-like (PK-like)"/>
    <property type="match status" value="1"/>
</dbReference>
<comment type="function">
    <text evidence="7">Catalyzes the phosphorylation of methylthioribose into methylthioribose-1-phosphate.</text>
</comment>
<proteinExistence type="inferred from homology"/>
<accession>A0ABY9T2F1</accession>
<comment type="similarity">
    <text evidence="1 7">Belongs to the methylthioribose kinase family.</text>
</comment>
<dbReference type="PANTHER" id="PTHR34273">
    <property type="entry name" value="METHYLTHIORIBOSE KINASE"/>
    <property type="match status" value="1"/>
</dbReference>
<keyword evidence="4 7" id="KW-0547">Nucleotide-binding</keyword>
<dbReference type="NCBIfam" id="TIGR01767">
    <property type="entry name" value="MTRK"/>
    <property type="match status" value="1"/>
</dbReference>
<dbReference type="InterPro" id="IPR011009">
    <property type="entry name" value="Kinase-like_dom_sf"/>
</dbReference>
<organism evidence="9 10">
    <name type="scientific">Brevibacillus brevis</name>
    <name type="common">Bacillus brevis</name>
    <dbReference type="NCBI Taxonomy" id="1393"/>
    <lineage>
        <taxon>Bacteria</taxon>
        <taxon>Bacillati</taxon>
        <taxon>Bacillota</taxon>
        <taxon>Bacilli</taxon>
        <taxon>Bacillales</taxon>
        <taxon>Paenibacillaceae</taxon>
        <taxon>Brevibacillus</taxon>
    </lineage>
</organism>
<gene>
    <name evidence="7 9" type="primary">mtnK</name>
    <name evidence="9" type="ORF">RGB73_25820</name>
</gene>
<evidence type="ECO:0000256" key="4">
    <source>
        <dbReference type="ARBA" id="ARBA00022741"/>
    </source>
</evidence>
<keyword evidence="6 7" id="KW-0067">ATP-binding</keyword>
<dbReference type="Gene3D" id="3.90.1200.10">
    <property type="match status" value="1"/>
</dbReference>
<keyword evidence="10" id="KW-1185">Reference proteome</keyword>